<reference evidence="2" key="1">
    <citation type="submission" date="2022-07" db="EMBL/GenBank/DDBJ databases">
        <title>Fungi with potential for degradation of polypropylene.</title>
        <authorList>
            <person name="Gostincar C."/>
        </authorList>
    </citation>
    <scope>NUCLEOTIDE SEQUENCE</scope>
    <source>
        <strain evidence="2">EXF-13308</strain>
    </source>
</reference>
<comment type="caution">
    <text evidence="2">The sequence shown here is derived from an EMBL/GenBank/DDBJ whole genome shotgun (WGS) entry which is preliminary data.</text>
</comment>
<feature type="region of interest" description="Disordered" evidence="1">
    <location>
        <begin position="255"/>
        <end position="276"/>
    </location>
</feature>
<dbReference type="EMBL" id="JANBVO010000003">
    <property type="protein sequence ID" value="KAJ9155345.1"/>
    <property type="molecule type" value="Genomic_DNA"/>
</dbReference>
<sequence>MVEARAPTPLPVAQSGDKQPLRCTVKACPFQGTEKEVLAHLYAAHFLAVVECKVCPWIGDYTDFPGHKRACGNDHTIAGNPPGKCDQCYSTMTLSQVNDHFSDCRGFAIPVLFSTFQMELLRTYDQGNRSKDGLHSLGTRVKGQELDLKLLKSGYYQYKTEIEELRAAAKQQITELEQLKATVRFQSSGIVQLRAELADLRARQAQAAPWGISAGPPDTPFMTQMDTFSTGSPWNQPSGSVNGISWADINSTGQFNFGGPNFTPRDNNNNNNQWGA</sequence>
<evidence type="ECO:0000313" key="2">
    <source>
        <dbReference type="EMBL" id="KAJ9155345.1"/>
    </source>
</evidence>
<accession>A0AA38S315</accession>
<evidence type="ECO:0000256" key="1">
    <source>
        <dbReference type="SAM" id="MobiDB-lite"/>
    </source>
</evidence>
<evidence type="ECO:0000313" key="3">
    <source>
        <dbReference type="Proteomes" id="UP001174694"/>
    </source>
</evidence>
<feature type="compositionally biased region" description="Low complexity" evidence="1">
    <location>
        <begin position="267"/>
        <end position="276"/>
    </location>
</feature>
<dbReference type="Proteomes" id="UP001174694">
    <property type="component" value="Unassembled WGS sequence"/>
</dbReference>
<dbReference type="AlphaFoldDB" id="A0AA38S315"/>
<keyword evidence="3" id="KW-1185">Reference proteome</keyword>
<name>A0AA38S315_9PEZI</name>
<organism evidence="2 3">
    <name type="scientific">Pleurostoma richardsiae</name>
    <dbReference type="NCBI Taxonomy" id="41990"/>
    <lineage>
        <taxon>Eukaryota</taxon>
        <taxon>Fungi</taxon>
        <taxon>Dikarya</taxon>
        <taxon>Ascomycota</taxon>
        <taxon>Pezizomycotina</taxon>
        <taxon>Sordariomycetes</taxon>
        <taxon>Sordariomycetidae</taxon>
        <taxon>Calosphaeriales</taxon>
        <taxon>Pleurostomataceae</taxon>
        <taxon>Pleurostoma</taxon>
    </lineage>
</organism>
<protein>
    <submittedName>
        <fullName evidence="2">Uncharacterized protein</fullName>
    </submittedName>
</protein>
<gene>
    <name evidence="2" type="ORF">NKR23_g1531</name>
</gene>
<proteinExistence type="predicted"/>